<gene>
    <name evidence="6" type="ORF">QR680_000205</name>
</gene>
<proteinExistence type="predicted"/>
<organism evidence="6 7">
    <name type="scientific">Steinernema hermaphroditum</name>
    <dbReference type="NCBI Taxonomy" id="289476"/>
    <lineage>
        <taxon>Eukaryota</taxon>
        <taxon>Metazoa</taxon>
        <taxon>Ecdysozoa</taxon>
        <taxon>Nematoda</taxon>
        <taxon>Chromadorea</taxon>
        <taxon>Rhabditida</taxon>
        <taxon>Tylenchina</taxon>
        <taxon>Panagrolaimomorpha</taxon>
        <taxon>Strongyloidoidea</taxon>
        <taxon>Steinernematidae</taxon>
        <taxon>Steinernema</taxon>
    </lineage>
</organism>
<dbReference type="PROSITE" id="PS50031">
    <property type="entry name" value="EH"/>
    <property type="match status" value="2"/>
</dbReference>
<protein>
    <recommendedName>
        <fullName evidence="8">Epidermal growth factor receptor substrate 15-like 1</fullName>
    </recommendedName>
</protein>
<dbReference type="EMBL" id="JAUCMV010000005">
    <property type="protein sequence ID" value="KAK0393421.1"/>
    <property type="molecule type" value="Genomic_DNA"/>
</dbReference>
<dbReference type="Proteomes" id="UP001175271">
    <property type="component" value="Unassembled WGS sequence"/>
</dbReference>
<dbReference type="PROSITE" id="PS00018">
    <property type="entry name" value="EF_HAND_1"/>
    <property type="match status" value="1"/>
</dbReference>
<dbReference type="GO" id="GO:0016197">
    <property type="term" value="P:endosomal transport"/>
    <property type="evidence" value="ECO:0007669"/>
    <property type="project" value="TreeGrafter"/>
</dbReference>
<dbReference type="Gene3D" id="1.10.238.10">
    <property type="entry name" value="EF-hand"/>
    <property type="match status" value="2"/>
</dbReference>
<feature type="region of interest" description="Disordered" evidence="3">
    <location>
        <begin position="234"/>
        <end position="254"/>
    </location>
</feature>
<feature type="domain" description="EH" evidence="4">
    <location>
        <begin position="13"/>
        <end position="95"/>
    </location>
</feature>
<evidence type="ECO:0000259" key="5">
    <source>
        <dbReference type="PROSITE" id="PS50222"/>
    </source>
</evidence>
<feature type="region of interest" description="Disordered" evidence="3">
    <location>
        <begin position="469"/>
        <end position="538"/>
    </location>
</feature>
<evidence type="ECO:0000256" key="1">
    <source>
        <dbReference type="ARBA" id="ARBA00022837"/>
    </source>
</evidence>
<accession>A0AA39LD74</accession>
<dbReference type="InterPro" id="IPR011992">
    <property type="entry name" value="EF-hand-dom_pair"/>
</dbReference>
<feature type="domain" description="EF-hand" evidence="5">
    <location>
        <begin position="148"/>
        <end position="183"/>
    </location>
</feature>
<feature type="compositionally biased region" description="Polar residues" evidence="3">
    <location>
        <begin position="524"/>
        <end position="538"/>
    </location>
</feature>
<dbReference type="InterPro" id="IPR002048">
    <property type="entry name" value="EF_hand_dom"/>
</dbReference>
<feature type="domain" description="EF-hand" evidence="5">
    <location>
        <begin position="46"/>
        <end position="81"/>
    </location>
</feature>
<name>A0AA39LD74_9BILA</name>
<dbReference type="PANTHER" id="PTHR11216:SF176">
    <property type="entry name" value="EPIDERMAL GROWTH FACTOR RECEPTOR PATHWAY SUBSTRATE CLONE 15, ISOFORM A"/>
    <property type="match status" value="1"/>
</dbReference>
<keyword evidence="2" id="KW-0175">Coiled coil</keyword>
<dbReference type="GO" id="GO:0030132">
    <property type="term" value="C:clathrin coat of coated pit"/>
    <property type="evidence" value="ECO:0007669"/>
    <property type="project" value="TreeGrafter"/>
</dbReference>
<reference evidence="6" key="1">
    <citation type="submission" date="2023-06" db="EMBL/GenBank/DDBJ databases">
        <title>Genomic analysis of the entomopathogenic nematode Steinernema hermaphroditum.</title>
        <authorList>
            <person name="Schwarz E.M."/>
            <person name="Heppert J.K."/>
            <person name="Baniya A."/>
            <person name="Schwartz H.T."/>
            <person name="Tan C.-H."/>
            <person name="Antoshechkin I."/>
            <person name="Sternberg P.W."/>
            <person name="Goodrich-Blair H."/>
            <person name="Dillman A.R."/>
        </authorList>
    </citation>
    <scope>NUCLEOTIDE SEQUENCE</scope>
    <source>
        <strain evidence="6">PS9179</strain>
        <tissue evidence="6">Whole animal</tissue>
    </source>
</reference>
<dbReference type="AlphaFoldDB" id="A0AA39LD74"/>
<dbReference type="SMART" id="SM00054">
    <property type="entry name" value="EFh"/>
    <property type="match status" value="3"/>
</dbReference>
<dbReference type="GO" id="GO:0005509">
    <property type="term" value="F:calcium ion binding"/>
    <property type="evidence" value="ECO:0007669"/>
    <property type="project" value="InterPro"/>
</dbReference>
<keyword evidence="1" id="KW-0106">Calcium</keyword>
<dbReference type="SMART" id="SM00027">
    <property type="entry name" value="EH"/>
    <property type="match status" value="2"/>
</dbReference>
<keyword evidence="7" id="KW-1185">Reference proteome</keyword>
<evidence type="ECO:0000256" key="3">
    <source>
        <dbReference type="SAM" id="MobiDB-lite"/>
    </source>
</evidence>
<feature type="domain" description="EH" evidence="4">
    <location>
        <begin position="149"/>
        <end position="238"/>
    </location>
</feature>
<evidence type="ECO:0008006" key="8">
    <source>
        <dbReference type="Google" id="ProtNLM"/>
    </source>
</evidence>
<dbReference type="GO" id="GO:0006897">
    <property type="term" value="P:endocytosis"/>
    <property type="evidence" value="ECO:0007669"/>
    <property type="project" value="TreeGrafter"/>
</dbReference>
<dbReference type="GO" id="GO:0045296">
    <property type="term" value="F:cadherin binding"/>
    <property type="evidence" value="ECO:0007669"/>
    <property type="project" value="TreeGrafter"/>
</dbReference>
<feature type="compositionally biased region" description="Polar residues" evidence="3">
    <location>
        <begin position="237"/>
        <end position="254"/>
    </location>
</feature>
<evidence type="ECO:0000313" key="6">
    <source>
        <dbReference type="EMBL" id="KAK0393421.1"/>
    </source>
</evidence>
<dbReference type="CDD" id="cd00052">
    <property type="entry name" value="EH"/>
    <property type="match status" value="2"/>
</dbReference>
<feature type="compositionally biased region" description="Low complexity" evidence="3">
    <location>
        <begin position="506"/>
        <end position="522"/>
    </location>
</feature>
<dbReference type="Pfam" id="PF12763">
    <property type="entry name" value="EH"/>
    <property type="match status" value="2"/>
</dbReference>
<dbReference type="PANTHER" id="PTHR11216">
    <property type="entry name" value="EH DOMAIN"/>
    <property type="match status" value="1"/>
</dbReference>
<dbReference type="PROSITE" id="PS50222">
    <property type="entry name" value="EF_HAND_2"/>
    <property type="match status" value="2"/>
</dbReference>
<dbReference type="InterPro" id="IPR000261">
    <property type="entry name" value="EH_dom"/>
</dbReference>
<dbReference type="SUPFAM" id="SSF47473">
    <property type="entry name" value="EF-hand"/>
    <property type="match status" value="2"/>
</dbReference>
<dbReference type="InterPro" id="IPR018247">
    <property type="entry name" value="EF_Hand_1_Ca_BS"/>
</dbReference>
<comment type="caution">
    <text evidence="6">The sequence shown here is derived from an EMBL/GenBank/DDBJ whole genome shotgun (WGS) entry which is preliminary data.</text>
</comment>
<feature type="coiled-coil region" evidence="2">
    <location>
        <begin position="257"/>
        <end position="441"/>
    </location>
</feature>
<evidence type="ECO:0000313" key="7">
    <source>
        <dbReference type="Proteomes" id="UP001175271"/>
    </source>
</evidence>
<evidence type="ECO:0000256" key="2">
    <source>
        <dbReference type="SAM" id="Coils"/>
    </source>
</evidence>
<evidence type="ECO:0000259" key="4">
    <source>
        <dbReference type="PROSITE" id="PS50031"/>
    </source>
</evidence>
<sequence>MEPATVWSITPSDEAKYEAIFNSLNPNLDGKLTGDQVRPVLLNSNLPPNILASIWELSDVDKDGCLGKKEMCIALHLVYKCLQNVPVPQTLPYSLATYFRDGQRQQTSSAMSADREVGTTMQGMNSSQTQASVASSSRSSSITGDWPLNSLLFKAQFESCDTDHDGFATGADLRDFLIASGVVQTDLAHIWELADIKKTGAMNLEQFTLLMYLLEERKRGKPLYSALPHNLIPPTMRQVSRPPTTELSSQPHSNETIDKLTGEIDELAKERNSVENQLIQLDADMTIKNSEIKNLQLELSTLEKTADQLKRQKVEAGKRLGELDHQLSAQETAVTEHKDKLAAEEQRLHRTKEAIAESAKNVEAEREALVADRQRLAAVENQKNTLQAELDQKKRSMEQVTNEISDMDGEIMKLNTKTTQMAAAKEQLAIALKEIKEALTKEDLSEVNVQHLLQNFRVQMLPNSSIPNSNSIHAIPPPKTNNLDPFGGDPFAESKVDPFGSKAFGDPFKSSGDDPFSSDPFGATSPSSDDFANFANFQ</sequence>